<evidence type="ECO:0000313" key="9">
    <source>
        <dbReference type="Proteomes" id="UP000775179"/>
    </source>
</evidence>
<comment type="similarity">
    <text evidence="7">Belongs to the transglycosylase MltG family.</text>
</comment>
<evidence type="ECO:0000256" key="1">
    <source>
        <dbReference type="ARBA" id="ARBA00022475"/>
    </source>
</evidence>
<dbReference type="GO" id="GO:0005886">
    <property type="term" value="C:plasma membrane"/>
    <property type="evidence" value="ECO:0007669"/>
    <property type="project" value="UniProtKB-SubCell"/>
</dbReference>
<evidence type="ECO:0000256" key="4">
    <source>
        <dbReference type="ARBA" id="ARBA00023136"/>
    </source>
</evidence>
<evidence type="ECO:0000256" key="2">
    <source>
        <dbReference type="ARBA" id="ARBA00022692"/>
    </source>
</evidence>
<evidence type="ECO:0000313" key="8">
    <source>
        <dbReference type="EMBL" id="MBX7290591.1"/>
    </source>
</evidence>
<protein>
    <recommendedName>
        <fullName evidence="7">Endolytic murein transglycosylase</fullName>
        <ecNumber evidence="7">4.2.2.29</ecNumber>
    </recommendedName>
    <alternativeName>
        <fullName evidence="7">Peptidoglycan lytic transglycosylase</fullName>
    </alternativeName>
    <alternativeName>
        <fullName evidence="7">Peptidoglycan polymerization terminase</fullName>
    </alternativeName>
</protein>
<dbReference type="EC" id="4.2.2.29" evidence="7"/>
<dbReference type="GeneID" id="66301490"/>
<keyword evidence="6 7" id="KW-0961">Cell wall biogenesis/degradation</keyword>
<dbReference type="InterPro" id="IPR003770">
    <property type="entry name" value="MLTG-like"/>
</dbReference>
<reference evidence="8 9" key="1">
    <citation type="submission" date="2021-08" db="EMBL/GenBank/DDBJ databases">
        <title>Genome sequence analysis of Clostridium chauvoei strains of European origin and evaluation of typing options for outbreak investigations.</title>
        <authorList>
            <person name="Abdel-Glil M."/>
            <person name="Thomas P."/>
            <person name="Seyboldt C."/>
        </authorList>
    </citation>
    <scope>NUCLEOTIDE SEQUENCE [LARGE SCALE GENOMIC DNA]</scope>
    <source>
        <strain evidence="8 9">S0260-09</strain>
    </source>
</reference>
<dbReference type="Gene3D" id="3.30.1490.480">
    <property type="entry name" value="Endolytic murein transglycosylase"/>
    <property type="match status" value="2"/>
</dbReference>
<organism evidence="8 9">
    <name type="scientific">Clostridium chauvoei</name>
    <dbReference type="NCBI Taxonomy" id="46867"/>
    <lineage>
        <taxon>Bacteria</taxon>
        <taxon>Bacillati</taxon>
        <taxon>Bacillota</taxon>
        <taxon>Clostridia</taxon>
        <taxon>Eubacteriales</taxon>
        <taxon>Clostridiaceae</taxon>
        <taxon>Clostridium</taxon>
    </lineage>
</organism>
<dbReference type="KEGG" id="cchv:BTM20_06395"/>
<dbReference type="CDD" id="cd08010">
    <property type="entry name" value="MltG_like"/>
    <property type="match status" value="1"/>
</dbReference>
<dbReference type="EMBL" id="JAIFTX010000010">
    <property type="protein sequence ID" value="MBX7290591.1"/>
    <property type="molecule type" value="Genomic_DNA"/>
</dbReference>
<dbReference type="PANTHER" id="PTHR30518">
    <property type="entry name" value="ENDOLYTIC MUREIN TRANSGLYCOSYLASE"/>
    <property type="match status" value="1"/>
</dbReference>
<dbReference type="HAMAP" id="MF_02065">
    <property type="entry name" value="MltG"/>
    <property type="match status" value="1"/>
</dbReference>
<keyword evidence="4 7" id="KW-0472">Membrane</keyword>
<dbReference type="PANTHER" id="PTHR30518:SF2">
    <property type="entry name" value="ENDOLYTIC MUREIN TRANSGLYCOSYLASE"/>
    <property type="match status" value="1"/>
</dbReference>
<keyword evidence="2 7" id="KW-0812">Transmembrane</keyword>
<proteinExistence type="inferred from homology"/>
<evidence type="ECO:0000256" key="5">
    <source>
        <dbReference type="ARBA" id="ARBA00023239"/>
    </source>
</evidence>
<accession>A0ABD4RGU8</accession>
<gene>
    <name evidence="7 8" type="primary">mltG</name>
    <name evidence="8" type="ORF">K4H94_05995</name>
</gene>
<dbReference type="GO" id="GO:0008932">
    <property type="term" value="F:lytic endotransglycosylase activity"/>
    <property type="evidence" value="ECO:0007669"/>
    <property type="project" value="UniProtKB-UniRule"/>
</dbReference>
<dbReference type="NCBIfam" id="TIGR00247">
    <property type="entry name" value="endolytic transglycosylase MltG"/>
    <property type="match status" value="1"/>
</dbReference>
<evidence type="ECO:0000256" key="6">
    <source>
        <dbReference type="ARBA" id="ARBA00023316"/>
    </source>
</evidence>
<dbReference type="AlphaFoldDB" id="A0ABD4RGU8"/>
<dbReference type="RefSeq" id="WP_021875481.1">
    <property type="nucleotide sequence ID" value="NZ_CP018624.1"/>
</dbReference>
<keyword evidence="1 7" id="KW-1003">Cell membrane</keyword>
<feature type="transmembrane region" description="Helical" evidence="7">
    <location>
        <begin position="9"/>
        <end position="26"/>
    </location>
</feature>
<dbReference type="GO" id="GO:0071555">
    <property type="term" value="P:cell wall organization"/>
    <property type="evidence" value="ECO:0007669"/>
    <property type="project" value="UniProtKB-KW"/>
</dbReference>
<keyword evidence="5 7" id="KW-0456">Lyase</keyword>
<comment type="function">
    <text evidence="7">Functions as a peptidoglycan terminase that cleaves nascent peptidoglycan strands endolytically to terminate their elongation.</text>
</comment>
<comment type="caution">
    <text evidence="8">The sequence shown here is derived from an EMBL/GenBank/DDBJ whole genome shotgun (WGS) entry which is preliminary data.</text>
</comment>
<name>A0ABD4RGU8_9CLOT</name>
<sequence length="340" mass="38638">MKNSNIKKVILIAVLLVVIIVPSIIFNRTIKNPVKVEGDIIINVKEGDSFYGILNELSQSDKIKGLPFIKLYLKITSKDLEVKPGTYEIHNTMSINDIVDTLTSESTKGLIKFTVPEGYTVDDIALKLEKEGICTKEEFIKTIKEYELPSFVKKNSSKRYNLEGYLFPDTYIIKQDESPKDIVKAMISRFEEAFKEALKETNMKVSDEDVETIITIASMIEKEARVDKERPLISSVISNRVSKGMKLQIDATVIYALGEHVETVLNKHLEIDSPYNTYKINGLPIGPISNPGMPSILAALKPASTDYLFYVLEKDMKHHFFTSDEHEFMRKLKELGYLEE</sequence>
<evidence type="ECO:0000256" key="7">
    <source>
        <dbReference type="HAMAP-Rule" id="MF_02065"/>
    </source>
</evidence>
<dbReference type="Pfam" id="PF02618">
    <property type="entry name" value="YceG"/>
    <property type="match status" value="1"/>
</dbReference>
<evidence type="ECO:0000256" key="3">
    <source>
        <dbReference type="ARBA" id="ARBA00022989"/>
    </source>
</evidence>
<comment type="subcellular location">
    <subcellularLocation>
        <location evidence="7">Cell membrane</location>
        <topology evidence="7">Single-pass membrane protein</topology>
    </subcellularLocation>
</comment>
<keyword evidence="3 7" id="KW-1133">Transmembrane helix</keyword>
<dbReference type="GO" id="GO:0009252">
    <property type="term" value="P:peptidoglycan biosynthetic process"/>
    <property type="evidence" value="ECO:0007669"/>
    <property type="project" value="UniProtKB-UniRule"/>
</dbReference>
<comment type="catalytic activity">
    <reaction evidence="7">
        <text>a peptidoglycan chain = a peptidoglycan chain with N-acetyl-1,6-anhydromuramyl-[peptide] at the reducing end + a peptidoglycan chain with N-acetylglucosamine at the non-reducing end.</text>
        <dbReference type="EC" id="4.2.2.29"/>
    </reaction>
</comment>
<feature type="site" description="Important for catalytic activity" evidence="7">
    <location>
        <position position="223"/>
    </location>
</feature>
<dbReference type="Proteomes" id="UP000775179">
    <property type="component" value="Unassembled WGS sequence"/>
</dbReference>